<evidence type="ECO:0000313" key="1">
    <source>
        <dbReference type="EMBL" id="CAG8297182.1"/>
    </source>
</evidence>
<reference evidence="1" key="1">
    <citation type="submission" date="2021-07" db="EMBL/GenBank/DDBJ databases">
        <authorList>
            <person name="Branca A.L. A."/>
        </authorList>
    </citation>
    <scope>NUCLEOTIDE SEQUENCE</scope>
</reference>
<comment type="caution">
    <text evidence="1">The sequence shown here is derived from an EMBL/GenBank/DDBJ whole genome shotgun (WGS) entry which is preliminary data.</text>
</comment>
<dbReference type="OrthoDB" id="2020436at2759"/>
<organism evidence="1 2">
    <name type="scientific">Penicillium salamii</name>
    <dbReference type="NCBI Taxonomy" id="1612424"/>
    <lineage>
        <taxon>Eukaryota</taxon>
        <taxon>Fungi</taxon>
        <taxon>Dikarya</taxon>
        <taxon>Ascomycota</taxon>
        <taxon>Pezizomycotina</taxon>
        <taxon>Eurotiomycetes</taxon>
        <taxon>Eurotiomycetidae</taxon>
        <taxon>Eurotiales</taxon>
        <taxon>Aspergillaceae</taxon>
        <taxon>Penicillium</taxon>
    </lineage>
</organism>
<proteinExistence type="predicted"/>
<accession>A0A9W4IKM8</accession>
<gene>
    <name evidence="1" type="ORF">PSALAMII_LOCUS1822</name>
</gene>
<protein>
    <submittedName>
        <fullName evidence="1">Uncharacterized protein</fullName>
    </submittedName>
</protein>
<name>A0A9W4IKM8_9EURO</name>
<sequence>MNRTPLILPSLDCEESLCRCDRMLSIRSNSILVASTMSQCKVQIVYLGPSLSRLSAAGRVVMCVGIRTPRKNSVLVDRIPGVQWVILIVLGWHLASLQSWNSKRPRNAGGFVDSSAFWKQRSESAVNQNTTWHEWCCIALPKRIRTQRALCKLYEQDALIFSARAPLYRCDRILSIIST</sequence>
<evidence type="ECO:0000313" key="2">
    <source>
        <dbReference type="Proteomes" id="UP001152646"/>
    </source>
</evidence>
<dbReference type="EMBL" id="CAJVPA010000074">
    <property type="protein sequence ID" value="CAG8297182.1"/>
    <property type="molecule type" value="Genomic_DNA"/>
</dbReference>
<dbReference type="AlphaFoldDB" id="A0A9W4IKM8"/>
<dbReference type="Proteomes" id="UP001152646">
    <property type="component" value="Unassembled WGS sequence"/>
</dbReference>